<keyword evidence="4 7" id="KW-0863">Zinc-finger</keyword>
<dbReference type="AlphaFoldDB" id="A0A3P8GQ50"/>
<sequence length="39" mass="4890">MRLLTRHIKCHSQLHRYLCKFCFKGFNDTFDLKRHTRTH</sequence>
<dbReference type="PROSITE" id="PS50157">
    <property type="entry name" value="ZINC_FINGER_C2H2_2"/>
    <property type="match status" value="1"/>
</dbReference>
<keyword evidence="5" id="KW-0862">Zinc</keyword>
<dbReference type="GO" id="GO:0000981">
    <property type="term" value="F:DNA-binding transcription factor activity, RNA polymerase II-specific"/>
    <property type="evidence" value="ECO:0007669"/>
    <property type="project" value="TreeGrafter"/>
</dbReference>
<evidence type="ECO:0000256" key="3">
    <source>
        <dbReference type="ARBA" id="ARBA00022737"/>
    </source>
</evidence>
<evidence type="ECO:0000313" key="10">
    <source>
        <dbReference type="Proteomes" id="UP000269396"/>
    </source>
</evidence>
<gene>
    <name evidence="9" type="ORF">SMTD_LOCUS6255</name>
</gene>
<keyword evidence="2" id="KW-0479">Metal-binding</keyword>
<evidence type="ECO:0000313" key="9">
    <source>
        <dbReference type="EMBL" id="VDP32956.1"/>
    </source>
</evidence>
<evidence type="ECO:0000256" key="4">
    <source>
        <dbReference type="ARBA" id="ARBA00022771"/>
    </source>
</evidence>
<name>A0A3P8GQ50_9TREM</name>
<keyword evidence="10" id="KW-1185">Reference proteome</keyword>
<dbReference type="SUPFAM" id="SSF57667">
    <property type="entry name" value="beta-beta-alpha zinc fingers"/>
    <property type="match status" value="1"/>
</dbReference>
<dbReference type="EMBL" id="UZAL01027481">
    <property type="protein sequence ID" value="VDP32956.1"/>
    <property type="molecule type" value="Genomic_DNA"/>
</dbReference>
<dbReference type="GO" id="GO:0008270">
    <property type="term" value="F:zinc ion binding"/>
    <property type="evidence" value="ECO:0007669"/>
    <property type="project" value="UniProtKB-KW"/>
</dbReference>
<protein>
    <recommendedName>
        <fullName evidence="8">C2H2-type domain-containing protein</fullName>
    </recommendedName>
</protein>
<dbReference type="Gene3D" id="3.30.160.60">
    <property type="entry name" value="Classic Zinc Finger"/>
    <property type="match status" value="1"/>
</dbReference>
<keyword evidence="6" id="KW-0539">Nucleus</keyword>
<proteinExistence type="predicted"/>
<dbReference type="InterPro" id="IPR036236">
    <property type="entry name" value="Znf_C2H2_sf"/>
</dbReference>
<dbReference type="InterPro" id="IPR013087">
    <property type="entry name" value="Znf_C2H2_type"/>
</dbReference>
<dbReference type="GO" id="GO:0005634">
    <property type="term" value="C:nucleus"/>
    <property type="evidence" value="ECO:0007669"/>
    <property type="project" value="UniProtKB-SubCell"/>
</dbReference>
<accession>A0A3P8GQ50</accession>
<evidence type="ECO:0000256" key="5">
    <source>
        <dbReference type="ARBA" id="ARBA00022833"/>
    </source>
</evidence>
<feature type="domain" description="C2H2-type" evidence="8">
    <location>
        <begin position="17"/>
        <end position="39"/>
    </location>
</feature>
<evidence type="ECO:0000259" key="8">
    <source>
        <dbReference type="PROSITE" id="PS50157"/>
    </source>
</evidence>
<dbReference type="GO" id="GO:0000978">
    <property type="term" value="F:RNA polymerase II cis-regulatory region sequence-specific DNA binding"/>
    <property type="evidence" value="ECO:0007669"/>
    <property type="project" value="TreeGrafter"/>
</dbReference>
<comment type="subcellular location">
    <subcellularLocation>
        <location evidence="1">Nucleus</location>
    </subcellularLocation>
</comment>
<keyword evidence="3" id="KW-0677">Repeat</keyword>
<dbReference type="Proteomes" id="UP000269396">
    <property type="component" value="Unassembled WGS sequence"/>
</dbReference>
<dbReference type="GO" id="GO:0009913">
    <property type="term" value="P:epidermal cell differentiation"/>
    <property type="evidence" value="ECO:0007669"/>
    <property type="project" value="TreeGrafter"/>
</dbReference>
<organism evidence="9 10">
    <name type="scientific">Schistosoma mattheei</name>
    <dbReference type="NCBI Taxonomy" id="31246"/>
    <lineage>
        <taxon>Eukaryota</taxon>
        <taxon>Metazoa</taxon>
        <taxon>Spiralia</taxon>
        <taxon>Lophotrochozoa</taxon>
        <taxon>Platyhelminthes</taxon>
        <taxon>Trematoda</taxon>
        <taxon>Digenea</taxon>
        <taxon>Strigeidida</taxon>
        <taxon>Schistosomatoidea</taxon>
        <taxon>Schistosomatidae</taxon>
        <taxon>Schistosoma</taxon>
    </lineage>
</organism>
<evidence type="ECO:0000256" key="7">
    <source>
        <dbReference type="PROSITE-ProRule" id="PRU00042"/>
    </source>
</evidence>
<dbReference type="InterPro" id="IPR027756">
    <property type="entry name" value="Ovo-like"/>
</dbReference>
<evidence type="ECO:0000256" key="6">
    <source>
        <dbReference type="ARBA" id="ARBA00023242"/>
    </source>
</evidence>
<dbReference type="PROSITE" id="PS00028">
    <property type="entry name" value="ZINC_FINGER_C2H2_1"/>
    <property type="match status" value="1"/>
</dbReference>
<evidence type="ECO:0000256" key="2">
    <source>
        <dbReference type="ARBA" id="ARBA00022723"/>
    </source>
</evidence>
<dbReference type="PANTHER" id="PTHR10032:SF271">
    <property type="entry name" value="RH12261P-RELATED"/>
    <property type="match status" value="1"/>
</dbReference>
<reference evidence="9 10" key="1">
    <citation type="submission" date="2018-11" db="EMBL/GenBank/DDBJ databases">
        <authorList>
            <consortium name="Pathogen Informatics"/>
        </authorList>
    </citation>
    <scope>NUCLEOTIDE SEQUENCE [LARGE SCALE GENOMIC DNA]</scope>
    <source>
        <strain>Denwood</strain>
        <strain evidence="10">Zambia</strain>
    </source>
</reference>
<evidence type="ECO:0000256" key="1">
    <source>
        <dbReference type="ARBA" id="ARBA00004123"/>
    </source>
</evidence>
<dbReference type="PANTHER" id="PTHR10032">
    <property type="entry name" value="ZINC FINGER PROTEIN WITH KRAB AND SCAN DOMAINS"/>
    <property type="match status" value="1"/>
</dbReference>
<feature type="non-terminal residue" evidence="9">
    <location>
        <position position="39"/>
    </location>
</feature>